<accession>A0A075V0Z3</accession>
<evidence type="ECO:0000313" key="3">
    <source>
        <dbReference type="Proteomes" id="UP000028492"/>
    </source>
</evidence>
<keyword evidence="1" id="KW-0472">Membrane</keyword>
<feature type="transmembrane region" description="Helical" evidence="1">
    <location>
        <begin position="42"/>
        <end position="59"/>
    </location>
</feature>
<name>A0A075V0Z3_9PSEU</name>
<keyword evidence="1" id="KW-0812">Transmembrane</keyword>
<protein>
    <submittedName>
        <fullName evidence="2">Uncharacterized protein</fullName>
    </submittedName>
</protein>
<dbReference type="eggNOG" id="ENOG50348PG">
    <property type="taxonomic scope" value="Bacteria"/>
</dbReference>
<feature type="transmembrane region" description="Helical" evidence="1">
    <location>
        <begin position="104"/>
        <end position="125"/>
    </location>
</feature>
<keyword evidence="1" id="KW-1133">Transmembrane helix</keyword>
<dbReference type="RefSeq" id="WP_038517533.1">
    <property type="nucleotide sequence ID" value="NZ_CP008953.1"/>
</dbReference>
<dbReference type="KEGG" id="aja:AJAP_30430"/>
<evidence type="ECO:0000256" key="1">
    <source>
        <dbReference type="SAM" id="Phobius"/>
    </source>
</evidence>
<feature type="transmembrane region" description="Helical" evidence="1">
    <location>
        <begin position="154"/>
        <end position="172"/>
    </location>
</feature>
<dbReference type="AlphaFoldDB" id="A0A075V0Z3"/>
<feature type="transmembrane region" description="Helical" evidence="1">
    <location>
        <begin position="184"/>
        <end position="205"/>
    </location>
</feature>
<feature type="transmembrane region" description="Helical" evidence="1">
    <location>
        <begin position="132"/>
        <end position="148"/>
    </location>
</feature>
<evidence type="ECO:0000313" key="2">
    <source>
        <dbReference type="EMBL" id="AIG78908.1"/>
    </source>
</evidence>
<organism evidence="2 3">
    <name type="scientific">Amycolatopsis japonica</name>
    <dbReference type="NCBI Taxonomy" id="208439"/>
    <lineage>
        <taxon>Bacteria</taxon>
        <taxon>Bacillati</taxon>
        <taxon>Actinomycetota</taxon>
        <taxon>Actinomycetes</taxon>
        <taxon>Pseudonocardiales</taxon>
        <taxon>Pseudonocardiaceae</taxon>
        <taxon>Amycolatopsis</taxon>
        <taxon>Amycolatopsis japonica group</taxon>
    </lineage>
</organism>
<reference evidence="2 3" key="1">
    <citation type="journal article" date="2014" name="J. Biotechnol.">
        <title>Complete genome sequence of the actinobacterium Amycolatopsis japonica MG417-CF17(T) (=DSM 44213T) producing (S,S)-N,N'-ethylenediaminedisuccinic acid.</title>
        <authorList>
            <person name="Stegmann E."/>
            <person name="Albersmeier A."/>
            <person name="Spohn M."/>
            <person name="Gert H."/>
            <person name="Weber T."/>
            <person name="Wohlleben W."/>
            <person name="Kalinowski J."/>
            <person name="Ruckert C."/>
        </authorList>
    </citation>
    <scope>NUCLEOTIDE SEQUENCE [LARGE SCALE GENOMIC DNA]</scope>
    <source>
        <strain evidence="3">MG417-CF17 (DSM 44213)</strain>
    </source>
</reference>
<gene>
    <name evidence="2" type="ORF">AJAP_30430</name>
</gene>
<keyword evidence="3" id="KW-1185">Reference proteome</keyword>
<dbReference type="HOGENOM" id="CLU_1229151_0_0_11"/>
<dbReference type="EMBL" id="CP008953">
    <property type="protein sequence ID" value="AIG78908.1"/>
    <property type="molecule type" value="Genomic_DNA"/>
</dbReference>
<feature type="transmembrane region" description="Helical" evidence="1">
    <location>
        <begin position="66"/>
        <end position="84"/>
    </location>
</feature>
<dbReference type="Proteomes" id="UP000028492">
    <property type="component" value="Chromosome"/>
</dbReference>
<proteinExistence type="predicted"/>
<feature type="transmembrane region" description="Helical" evidence="1">
    <location>
        <begin position="12"/>
        <end position="36"/>
    </location>
</feature>
<sequence length="212" mass="22128">MSVEVGKRVSGYFGFSEVAVLVAGAVSGAVGAYAYYSESLRPLAHSFTLWIVLIVAVVPGIPRRRAVIRAVCALIAAVFAFYLGKAWVYGVKYEGTYRIDPSTLVLWCGLAVAAGLVAGLLLDAVGRADRRGTLATAAVVGLLIGDLVRRSDRSGVGTLAVATAIAIAFVAWRGIRSPRQAAEVAVVALPLGLLGLVIVSAPDFFEGLFASF</sequence>